<dbReference type="GO" id="GO:0005634">
    <property type="term" value="C:nucleus"/>
    <property type="evidence" value="ECO:0007669"/>
    <property type="project" value="TreeGrafter"/>
</dbReference>
<dbReference type="AlphaFoldDB" id="D2VA67"/>
<organism evidence="3">
    <name type="scientific">Naegleria gruberi</name>
    <name type="common">Amoeba</name>
    <dbReference type="NCBI Taxonomy" id="5762"/>
    <lineage>
        <taxon>Eukaryota</taxon>
        <taxon>Discoba</taxon>
        <taxon>Heterolobosea</taxon>
        <taxon>Tetramitia</taxon>
        <taxon>Eutetramitia</taxon>
        <taxon>Vahlkampfiidae</taxon>
        <taxon>Naegleria</taxon>
    </lineage>
</organism>
<dbReference type="Pfam" id="PF13475">
    <property type="entry name" value="DUF4116"/>
    <property type="match status" value="1"/>
</dbReference>
<dbReference type="PANTHER" id="PTHR44167">
    <property type="entry name" value="OVARIAN-SPECIFIC SERINE/THREONINE-PROTEIN KINASE LOK-RELATED"/>
    <property type="match status" value="1"/>
</dbReference>
<keyword evidence="3" id="KW-1185">Reference proteome</keyword>
<dbReference type="KEGG" id="ngr:NAEGRDRAFT_47888"/>
<evidence type="ECO:0000259" key="1">
    <source>
        <dbReference type="PROSITE" id="PS50011"/>
    </source>
</evidence>
<evidence type="ECO:0000313" key="2">
    <source>
        <dbReference type="EMBL" id="EFC46255.1"/>
    </source>
</evidence>
<dbReference type="GO" id="GO:0005524">
    <property type="term" value="F:ATP binding"/>
    <property type="evidence" value="ECO:0007669"/>
    <property type="project" value="InterPro"/>
</dbReference>
<dbReference type="STRING" id="5762.D2VA67"/>
<dbReference type="InterPro" id="IPR008271">
    <property type="entry name" value="Ser/Thr_kinase_AS"/>
</dbReference>
<dbReference type="Proteomes" id="UP000006671">
    <property type="component" value="Unassembled WGS sequence"/>
</dbReference>
<feature type="domain" description="Protein kinase" evidence="1">
    <location>
        <begin position="151"/>
        <end position="417"/>
    </location>
</feature>
<dbReference type="PROSITE" id="PS50011">
    <property type="entry name" value="PROTEIN_KINASE_DOM"/>
    <property type="match status" value="1"/>
</dbReference>
<accession>D2VA67</accession>
<evidence type="ECO:0000313" key="3">
    <source>
        <dbReference type="Proteomes" id="UP000006671"/>
    </source>
</evidence>
<dbReference type="Gene3D" id="1.10.510.10">
    <property type="entry name" value="Transferase(Phosphotransferase) domain 1"/>
    <property type="match status" value="1"/>
</dbReference>
<dbReference type="VEuPathDB" id="AmoebaDB:NAEGRDRAFT_47888"/>
<dbReference type="SMART" id="SM00220">
    <property type="entry name" value="S_TKc"/>
    <property type="match status" value="1"/>
</dbReference>
<dbReference type="InterPro" id="IPR000719">
    <property type="entry name" value="Prot_kinase_dom"/>
</dbReference>
<dbReference type="EMBL" id="GG738859">
    <property type="protein sequence ID" value="EFC46255.1"/>
    <property type="molecule type" value="Genomic_DNA"/>
</dbReference>
<reference evidence="2 3" key="1">
    <citation type="journal article" date="2010" name="Cell">
        <title>The genome of Naegleria gruberi illuminates early eukaryotic versatility.</title>
        <authorList>
            <person name="Fritz-Laylin L.K."/>
            <person name="Prochnik S.E."/>
            <person name="Ginger M.L."/>
            <person name="Dacks J.B."/>
            <person name="Carpenter M.L."/>
            <person name="Field M.C."/>
            <person name="Kuo A."/>
            <person name="Paredez A."/>
            <person name="Chapman J."/>
            <person name="Pham J."/>
            <person name="Shu S."/>
            <person name="Neupane R."/>
            <person name="Cipriano M."/>
            <person name="Mancuso J."/>
            <person name="Tu H."/>
            <person name="Salamov A."/>
            <person name="Lindquist E."/>
            <person name="Shapiro H."/>
            <person name="Lucas S."/>
            <person name="Grigoriev I.V."/>
            <person name="Cande W.Z."/>
            <person name="Fulton C."/>
            <person name="Rokhsar D.S."/>
            <person name="Dawson S.C."/>
        </authorList>
    </citation>
    <scope>NUCLEOTIDE SEQUENCE [LARGE SCALE GENOMIC DNA]</scope>
    <source>
        <strain evidence="2 3">NEG-M</strain>
    </source>
</reference>
<proteinExistence type="predicted"/>
<dbReference type="PROSITE" id="PS00108">
    <property type="entry name" value="PROTEIN_KINASE_ST"/>
    <property type="match status" value="1"/>
</dbReference>
<dbReference type="RefSeq" id="XP_002678999.1">
    <property type="nucleotide sequence ID" value="XM_002678953.1"/>
</dbReference>
<dbReference type="GO" id="GO:0044773">
    <property type="term" value="P:mitotic DNA damage checkpoint signaling"/>
    <property type="evidence" value="ECO:0007669"/>
    <property type="project" value="TreeGrafter"/>
</dbReference>
<name>D2VA67_NAEGR</name>
<gene>
    <name evidence="2" type="ORF">NAEGRDRAFT_47888</name>
</gene>
<dbReference type="Pfam" id="PF00069">
    <property type="entry name" value="Pkinase"/>
    <property type="match status" value="1"/>
</dbReference>
<dbReference type="InterPro" id="IPR011009">
    <property type="entry name" value="Kinase-like_dom_sf"/>
</dbReference>
<dbReference type="PANTHER" id="PTHR44167:SF30">
    <property type="entry name" value="PHOSPHORYLASE KINASE"/>
    <property type="match status" value="1"/>
</dbReference>
<dbReference type="OrthoDB" id="1668230at2759"/>
<dbReference type="GeneID" id="8859372"/>
<dbReference type="eggNOG" id="KOG0600">
    <property type="taxonomic scope" value="Eukaryota"/>
</dbReference>
<dbReference type="GO" id="GO:0004674">
    <property type="term" value="F:protein serine/threonine kinase activity"/>
    <property type="evidence" value="ECO:0007669"/>
    <property type="project" value="TreeGrafter"/>
</dbReference>
<dbReference type="InParanoid" id="D2VA67"/>
<dbReference type="InterPro" id="IPR025197">
    <property type="entry name" value="DUF4116"/>
</dbReference>
<protein>
    <submittedName>
        <fullName evidence="2">Predicted protein</fullName>
    </submittedName>
</protein>
<sequence>MILKSEDNEYEISSRIVHQVGNVQLSIQNYYISWYNLFDKEIRVRLCPLYHQQEEDSIVPTDEVCLHLGCHSFTERQLLEVKESELIEERRGYLCYLLQVIFEDGNHVASSSVKIDQSYLMDTLEKFPTEFEAFCKWLIVNKLKRTRAYLKEDRYIIVNGRYEMCFHLIHGGRLSNPLNNTSNESNERNQLWIGKDFKNKCKVVMKFGIRTENEFENLQKIKHSHIIQTLDHYPSNEIQENAFVTFLYKGLNLRQLIESKDNNLTFKEIREIVSQIVDAIAYLHDMGIVHKDIKHENILIEENLDKIWLVDFDENSYSGGCTIFLNQPPEKVLSMKADIWALGVLVYQLITKDLETNIQKDFLSGRIQIGHHIDILIEQSNDTNLQTLAKIVRTCLQEKQSRPTIYGIYEILYEEELELLEDIEFESDIDEEIDLSEIDRDDLISQLSTNGMKLRYIPYSNQDMEMVTAAVNCNCNALEFTSPLLKESDDFIDSIQIPPECVKLLGVDKQIRIIKKEPSLFHSYRQLVLQAVKHDSSLFHHLTEELKSDSDIFIVAIENGLENYEQYLKYHASSKSVALVVVELYPSQREHFIYDVFEEIYKDHLDAINKNPLELRKAPKPLKSYSDFVIQIAKKQIGVLEFASDILKSDRNSF</sequence>
<dbReference type="SUPFAM" id="SSF56112">
    <property type="entry name" value="Protein kinase-like (PK-like)"/>
    <property type="match status" value="1"/>
</dbReference>